<dbReference type="PANTHER" id="PTHR10989">
    <property type="entry name" value="ANDROGEN-INDUCED PROTEIN 1-RELATED"/>
    <property type="match status" value="1"/>
</dbReference>
<gene>
    <name evidence="6" type="ORF">BDQ12DRAFT_288336</name>
</gene>
<dbReference type="OrthoDB" id="1898221at2759"/>
<accession>A0A5C3MBJ5</accession>
<evidence type="ECO:0000256" key="5">
    <source>
        <dbReference type="SAM" id="Phobius"/>
    </source>
</evidence>
<feature type="transmembrane region" description="Helical" evidence="5">
    <location>
        <begin position="12"/>
        <end position="35"/>
    </location>
</feature>
<evidence type="ECO:0000313" key="7">
    <source>
        <dbReference type="Proteomes" id="UP000308652"/>
    </source>
</evidence>
<name>A0A5C3MBJ5_9AGAR</name>
<reference evidence="6 7" key="1">
    <citation type="journal article" date="2019" name="Nat. Ecol. Evol.">
        <title>Megaphylogeny resolves global patterns of mushroom evolution.</title>
        <authorList>
            <person name="Varga T."/>
            <person name="Krizsan K."/>
            <person name="Foldi C."/>
            <person name="Dima B."/>
            <person name="Sanchez-Garcia M."/>
            <person name="Sanchez-Ramirez S."/>
            <person name="Szollosi G.J."/>
            <person name="Szarkandi J.G."/>
            <person name="Papp V."/>
            <person name="Albert L."/>
            <person name="Andreopoulos W."/>
            <person name="Angelini C."/>
            <person name="Antonin V."/>
            <person name="Barry K.W."/>
            <person name="Bougher N.L."/>
            <person name="Buchanan P."/>
            <person name="Buyck B."/>
            <person name="Bense V."/>
            <person name="Catcheside P."/>
            <person name="Chovatia M."/>
            <person name="Cooper J."/>
            <person name="Damon W."/>
            <person name="Desjardin D."/>
            <person name="Finy P."/>
            <person name="Geml J."/>
            <person name="Haridas S."/>
            <person name="Hughes K."/>
            <person name="Justo A."/>
            <person name="Karasinski D."/>
            <person name="Kautmanova I."/>
            <person name="Kiss B."/>
            <person name="Kocsube S."/>
            <person name="Kotiranta H."/>
            <person name="LaButti K.M."/>
            <person name="Lechner B.E."/>
            <person name="Liimatainen K."/>
            <person name="Lipzen A."/>
            <person name="Lukacs Z."/>
            <person name="Mihaltcheva S."/>
            <person name="Morgado L.N."/>
            <person name="Niskanen T."/>
            <person name="Noordeloos M.E."/>
            <person name="Ohm R.A."/>
            <person name="Ortiz-Santana B."/>
            <person name="Ovrebo C."/>
            <person name="Racz N."/>
            <person name="Riley R."/>
            <person name="Savchenko A."/>
            <person name="Shiryaev A."/>
            <person name="Soop K."/>
            <person name="Spirin V."/>
            <person name="Szebenyi C."/>
            <person name="Tomsovsky M."/>
            <person name="Tulloss R.E."/>
            <person name="Uehling J."/>
            <person name="Grigoriev I.V."/>
            <person name="Vagvolgyi C."/>
            <person name="Papp T."/>
            <person name="Martin F.M."/>
            <person name="Miettinen O."/>
            <person name="Hibbett D.S."/>
            <person name="Nagy L.G."/>
        </authorList>
    </citation>
    <scope>NUCLEOTIDE SEQUENCE [LARGE SCALE GENOMIC DNA]</scope>
    <source>
        <strain evidence="6 7">CBS 166.37</strain>
    </source>
</reference>
<keyword evidence="4 5" id="KW-0472">Membrane</keyword>
<evidence type="ECO:0000256" key="2">
    <source>
        <dbReference type="ARBA" id="ARBA00022692"/>
    </source>
</evidence>
<keyword evidence="3 5" id="KW-1133">Transmembrane helix</keyword>
<feature type="transmembrane region" description="Helical" evidence="5">
    <location>
        <begin position="130"/>
        <end position="152"/>
    </location>
</feature>
<feature type="transmembrane region" description="Helical" evidence="5">
    <location>
        <begin position="83"/>
        <end position="110"/>
    </location>
</feature>
<feature type="transmembrane region" description="Helical" evidence="5">
    <location>
        <begin position="206"/>
        <end position="225"/>
    </location>
</feature>
<proteinExistence type="predicted"/>
<protein>
    <submittedName>
        <fullName evidence="6">FAR-17a/AIG1-like protein</fullName>
    </submittedName>
</protein>
<keyword evidence="7" id="KW-1185">Reference proteome</keyword>
<dbReference type="GO" id="GO:0016020">
    <property type="term" value="C:membrane"/>
    <property type="evidence" value="ECO:0007669"/>
    <property type="project" value="InterPro"/>
</dbReference>
<dbReference type="InterPro" id="IPR006838">
    <property type="entry name" value="ADTRP_AIG1"/>
</dbReference>
<dbReference type="GO" id="GO:0012505">
    <property type="term" value="C:endomembrane system"/>
    <property type="evidence" value="ECO:0007669"/>
    <property type="project" value="UniProtKB-SubCell"/>
</dbReference>
<evidence type="ECO:0000256" key="3">
    <source>
        <dbReference type="ARBA" id="ARBA00022989"/>
    </source>
</evidence>
<dbReference type="Proteomes" id="UP000308652">
    <property type="component" value="Unassembled WGS sequence"/>
</dbReference>
<dbReference type="EMBL" id="ML213592">
    <property type="protein sequence ID" value="TFK42692.1"/>
    <property type="molecule type" value="Genomic_DNA"/>
</dbReference>
<evidence type="ECO:0000313" key="6">
    <source>
        <dbReference type="EMBL" id="TFK42692.1"/>
    </source>
</evidence>
<evidence type="ECO:0000256" key="4">
    <source>
        <dbReference type="ARBA" id="ARBA00023136"/>
    </source>
</evidence>
<sequence length="230" mass="25467">MAAGRSFSLPRVIFHATSVVVMTYGYESLAGLTVFDKWISEQYGGHFQFLTIQGLGLAWLAMLISLVLGVFPSLSALRLLKRALLIIALPLSTVISSIYWTLITAFPHLILQAGATESVPSSSSDSPSLFRIPLSVDLALHASPAIALLIDFIFLEKKYRKKGVLLGGPLSLSLFALWYGWWVEHCAKYNNNIFPYPFLTGNPFEIRIAIYIGATAFGILSFWMINKLHP</sequence>
<comment type="subcellular location">
    <subcellularLocation>
        <location evidence="1">Endomembrane system</location>
        <topology evidence="1">Multi-pass membrane protein</topology>
    </subcellularLocation>
</comment>
<keyword evidence="2 5" id="KW-0812">Transmembrane</keyword>
<dbReference type="Pfam" id="PF04750">
    <property type="entry name" value="Far-17a_AIG1"/>
    <property type="match status" value="1"/>
</dbReference>
<dbReference type="AlphaFoldDB" id="A0A5C3MBJ5"/>
<feature type="transmembrane region" description="Helical" evidence="5">
    <location>
        <begin position="47"/>
        <end position="71"/>
    </location>
</feature>
<organism evidence="6 7">
    <name type="scientific">Crucibulum laeve</name>
    <dbReference type="NCBI Taxonomy" id="68775"/>
    <lineage>
        <taxon>Eukaryota</taxon>
        <taxon>Fungi</taxon>
        <taxon>Dikarya</taxon>
        <taxon>Basidiomycota</taxon>
        <taxon>Agaricomycotina</taxon>
        <taxon>Agaricomycetes</taxon>
        <taxon>Agaricomycetidae</taxon>
        <taxon>Agaricales</taxon>
        <taxon>Agaricineae</taxon>
        <taxon>Nidulariaceae</taxon>
        <taxon>Crucibulum</taxon>
    </lineage>
</organism>
<feature type="transmembrane region" description="Helical" evidence="5">
    <location>
        <begin position="164"/>
        <end position="182"/>
    </location>
</feature>
<evidence type="ECO:0000256" key="1">
    <source>
        <dbReference type="ARBA" id="ARBA00004127"/>
    </source>
</evidence>
<dbReference type="PANTHER" id="PTHR10989:SF16">
    <property type="entry name" value="AT02829P-RELATED"/>
    <property type="match status" value="1"/>
</dbReference>